<evidence type="ECO:0008006" key="9">
    <source>
        <dbReference type="Google" id="ProtNLM"/>
    </source>
</evidence>
<feature type="transmembrane region" description="Helical" evidence="6">
    <location>
        <begin position="97"/>
        <end position="118"/>
    </location>
</feature>
<feature type="transmembrane region" description="Helical" evidence="6">
    <location>
        <begin position="124"/>
        <end position="145"/>
    </location>
</feature>
<evidence type="ECO:0000256" key="1">
    <source>
        <dbReference type="ARBA" id="ARBA00004141"/>
    </source>
</evidence>
<organism evidence="7 8">
    <name type="scientific">Tetraparma gracilis</name>
    <dbReference type="NCBI Taxonomy" id="2962635"/>
    <lineage>
        <taxon>Eukaryota</taxon>
        <taxon>Sar</taxon>
        <taxon>Stramenopiles</taxon>
        <taxon>Ochrophyta</taxon>
        <taxon>Bolidophyceae</taxon>
        <taxon>Parmales</taxon>
        <taxon>Triparmaceae</taxon>
        <taxon>Tetraparma</taxon>
    </lineage>
</organism>
<keyword evidence="8" id="KW-1185">Reference proteome</keyword>
<feature type="transmembrane region" description="Helical" evidence="6">
    <location>
        <begin position="68"/>
        <end position="90"/>
    </location>
</feature>
<dbReference type="PANTHER" id="PTHR16119:SF17">
    <property type="entry name" value="TRANSMEMBRANE PROTEIN 144"/>
    <property type="match status" value="1"/>
</dbReference>
<dbReference type="EMBL" id="BRYB01004137">
    <property type="protein sequence ID" value="GMI26202.1"/>
    <property type="molecule type" value="Genomic_DNA"/>
</dbReference>
<sequence>MPSLFLGYASALTACVCFGSFAVPVKSPSIASLDVHPLTFQTYKTAVCLLTSWLSLLPWSGAWPAPVFTAWGVVSGLFWVPGGVCAIYAVQNAGLAVAQGVWSTGIVLVSFAWGLVVFREELRSVPLALLGAGLMVAGLWGMSYFSQPEADKAGRLKKGGGADADAGDAGTGSLLPVAGAAPREGGEGGPSPRMSRRARGLLAAVVNGAWGGSIMVPMHYAPADAQGLGYVVSFALGASAVTAGLWVLLACAKGRGALPPLHFREMLVPGGTAGLLWSVGNIASMLTVEALGEAVGYSICQSSLLVSGLWGVFWFKEVRSTWGRGCWLGAAAATLGGILVLTAQKGGDDGGAVG</sequence>
<feature type="transmembrane region" description="Helical" evidence="6">
    <location>
        <begin position="227"/>
        <end position="249"/>
    </location>
</feature>
<feature type="transmembrane region" description="Helical" evidence="6">
    <location>
        <begin position="294"/>
        <end position="315"/>
    </location>
</feature>
<reference evidence="7 8" key="1">
    <citation type="journal article" date="2023" name="Commun. Biol.">
        <title>Genome analysis of Parmales, the sister group of diatoms, reveals the evolutionary specialization of diatoms from phago-mixotrophs to photoautotrophs.</title>
        <authorList>
            <person name="Ban H."/>
            <person name="Sato S."/>
            <person name="Yoshikawa S."/>
            <person name="Yamada K."/>
            <person name="Nakamura Y."/>
            <person name="Ichinomiya M."/>
            <person name="Sato N."/>
            <person name="Blanc-Mathieu R."/>
            <person name="Endo H."/>
            <person name="Kuwata A."/>
            <person name="Ogata H."/>
        </authorList>
    </citation>
    <scope>NUCLEOTIDE SEQUENCE [LARGE SCALE GENOMIC DNA]</scope>
</reference>
<keyword evidence="4 6" id="KW-1133">Transmembrane helix</keyword>
<name>A0ABQ6MI14_9STRA</name>
<dbReference type="PANTHER" id="PTHR16119">
    <property type="entry name" value="TRANSMEMBRANE PROTEIN 144"/>
    <property type="match status" value="1"/>
</dbReference>
<dbReference type="Pfam" id="PF07857">
    <property type="entry name" value="TMEM144"/>
    <property type="match status" value="1"/>
</dbReference>
<dbReference type="InterPro" id="IPR037185">
    <property type="entry name" value="EmrE-like"/>
</dbReference>
<feature type="transmembrane region" description="Helical" evidence="6">
    <location>
        <begin position="270"/>
        <end position="288"/>
    </location>
</feature>
<dbReference type="InterPro" id="IPR012435">
    <property type="entry name" value="TMEM144"/>
</dbReference>
<evidence type="ECO:0000256" key="5">
    <source>
        <dbReference type="ARBA" id="ARBA00023136"/>
    </source>
</evidence>
<dbReference type="Proteomes" id="UP001165060">
    <property type="component" value="Unassembled WGS sequence"/>
</dbReference>
<proteinExistence type="inferred from homology"/>
<protein>
    <recommendedName>
        <fullName evidence="9">EamA domain-containing protein</fullName>
    </recommendedName>
</protein>
<keyword evidence="5 6" id="KW-0472">Membrane</keyword>
<comment type="subcellular location">
    <subcellularLocation>
        <location evidence="1">Membrane</location>
        <topology evidence="1">Multi-pass membrane protein</topology>
    </subcellularLocation>
</comment>
<keyword evidence="3 6" id="KW-0812">Transmembrane</keyword>
<gene>
    <name evidence="7" type="ORF">TeGR_g7811</name>
</gene>
<evidence type="ECO:0000313" key="8">
    <source>
        <dbReference type="Proteomes" id="UP001165060"/>
    </source>
</evidence>
<evidence type="ECO:0000256" key="4">
    <source>
        <dbReference type="ARBA" id="ARBA00022989"/>
    </source>
</evidence>
<comment type="caution">
    <text evidence="7">The sequence shown here is derived from an EMBL/GenBank/DDBJ whole genome shotgun (WGS) entry which is preliminary data.</text>
</comment>
<dbReference type="InterPro" id="IPR010651">
    <property type="entry name" value="Sugar_transport"/>
</dbReference>
<evidence type="ECO:0000256" key="6">
    <source>
        <dbReference type="SAM" id="Phobius"/>
    </source>
</evidence>
<comment type="similarity">
    <text evidence="2">Belongs to the TMEM144 family.</text>
</comment>
<feature type="transmembrane region" description="Helical" evidence="6">
    <location>
        <begin position="201"/>
        <end position="221"/>
    </location>
</feature>
<accession>A0ABQ6MI14</accession>
<dbReference type="SUPFAM" id="SSF103481">
    <property type="entry name" value="Multidrug resistance efflux transporter EmrE"/>
    <property type="match status" value="1"/>
</dbReference>
<evidence type="ECO:0000256" key="3">
    <source>
        <dbReference type="ARBA" id="ARBA00022692"/>
    </source>
</evidence>
<evidence type="ECO:0000256" key="2">
    <source>
        <dbReference type="ARBA" id="ARBA00005731"/>
    </source>
</evidence>
<evidence type="ECO:0000313" key="7">
    <source>
        <dbReference type="EMBL" id="GMI26202.1"/>
    </source>
</evidence>
<feature type="transmembrane region" description="Helical" evidence="6">
    <location>
        <begin position="327"/>
        <end position="344"/>
    </location>
</feature>